<evidence type="ECO:0000313" key="4">
    <source>
        <dbReference type="Proteomes" id="UP000231279"/>
    </source>
</evidence>
<dbReference type="SUPFAM" id="SSF52047">
    <property type="entry name" value="RNI-like"/>
    <property type="match status" value="1"/>
</dbReference>
<keyword evidence="4" id="KW-1185">Reference proteome</keyword>
<dbReference type="PANTHER" id="PTHR38926:SF82">
    <property type="entry name" value="F-BOX DOMAIN-CONTAINING PROTEIN"/>
    <property type="match status" value="1"/>
</dbReference>
<dbReference type="InterPro" id="IPR001810">
    <property type="entry name" value="F-box_dom"/>
</dbReference>
<dbReference type="Gene3D" id="1.20.1280.50">
    <property type="match status" value="1"/>
</dbReference>
<reference evidence="4" key="1">
    <citation type="journal article" date="2018" name="Gigascience">
        <title>Genome assembly of the Pink Ipe (Handroanthus impetiginosus, Bignoniaceae), a highly valued, ecologically keystone Neotropical timber forest tree.</title>
        <authorList>
            <person name="Silva-Junior O.B."/>
            <person name="Grattapaglia D."/>
            <person name="Novaes E."/>
            <person name="Collevatti R.G."/>
        </authorList>
    </citation>
    <scope>NUCLEOTIDE SEQUENCE [LARGE SCALE GENOMIC DNA]</scope>
    <source>
        <strain evidence="4">cv. UFG-1</strain>
    </source>
</reference>
<name>A0A2G9GCZ5_9LAMI</name>
<evidence type="ECO:0000313" key="3">
    <source>
        <dbReference type="EMBL" id="PIN03082.1"/>
    </source>
</evidence>
<feature type="region of interest" description="Disordered" evidence="1">
    <location>
        <begin position="1"/>
        <end position="31"/>
    </location>
</feature>
<accession>A0A2G9GCZ5</accession>
<gene>
    <name evidence="3" type="ORF">CDL12_24394</name>
</gene>
<feature type="compositionally biased region" description="Basic residues" evidence="1">
    <location>
        <begin position="1"/>
        <end position="20"/>
    </location>
</feature>
<dbReference type="Pfam" id="PF12937">
    <property type="entry name" value="F-box-like"/>
    <property type="match status" value="1"/>
</dbReference>
<dbReference type="EMBL" id="NKXS01005654">
    <property type="protein sequence ID" value="PIN03082.1"/>
    <property type="molecule type" value="Genomic_DNA"/>
</dbReference>
<dbReference type="CDD" id="cd22164">
    <property type="entry name" value="F-box_AtSKIP19-like"/>
    <property type="match status" value="1"/>
</dbReference>
<dbReference type="STRING" id="429701.A0A2G9GCZ5"/>
<proteinExistence type="predicted"/>
<dbReference type="InterPro" id="IPR032675">
    <property type="entry name" value="LRR_dom_sf"/>
</dbReference>
<dbReference type="PROSITE" id="PS50181">
    <property type="entry name" value="FBOX"/>
    <property type="match status" value="1"/>
</dbReference>
<feature type="domain" description="F-box" evidence="2">
    <location>
        <begin position="30"/>
        <end position="77"/>
    </location>
</feature>
<protein>
    <recommendedName>
        <fullName evidence="2">F-box domain-containing protein</fullName>
    </recommendedName>
</protein>
<organism evidence="3 4">
    <name type="scientific">Handroanthus impetiginosus</name>
    <dbReference type="NCBI Taxonomy" id="429701"/>
    <lineage>
        <taxon>Eukaryota</taxon>
        <taxon>Viridiplantae</taxon>
        <taxon>Streptophyta</taxon>
        <taxon>Embryophyta</taxon>
        <taxon>Tracheophyta</taxon>
        <taxon>Spermatophyta</taxon>
        <taxon>Magnoliopsida</taxon>
        <taxon>eudicotyledons</taxon>
        <taxon>Gunneridae</taxon>
        <taxon>Pentapetalae</taxon>
        <taxon>asterids</taxon>
        <taxon>lamiids</taxon>
        <taxon>Lamiales</taxon>
        <taxon>Bignoniaceae</taxon>
        <taxon>Crescentiina</taxon>
        <taxon>Tabebuia alliance</taxon>
        <taxon>Handroanthus</taxon>
    </lineage>
</organism>
<dbReference type="AlphaFoldDB" id="A0A2G9GCZ5"/>
<comment type="caution">
    <text evidence="3">The sequence shown here is derived from an EMBL/GenBank/DDBJ whole genome shotgun (WGS) entry which is preliminary data.</text>
</comment>
<evidence type="ECO:0000259" key="2">
    <source>
        <dbReference type="PROSITE" id="PS50181"/>
    </source>
</evidence>
<dbReference type="InterPro" id="IPR036047">
    <property type="entry name" value="F-box-like_dom_sf"/>
</dbReference>
<dbReference type="PANTHER" id="PTHR38926">
    <property type="entry name" value="F-BOX DOMAIN CONTAINING PROTEIN, EXPRESSED"/>
    <property type="match status" value="1"/>
</dbReference>
<evidence type="ECO:0000256" key="1">
    <source>
        <dbReference type="SAM" id="MobiDB-lite"/>
    </source>
</evidence>
<dbReference type="OrthoDB" id="1267545at2759"/>
<sequence length="352" mass="40473">MGRKKSKSKLKKPKHKKKTPTVRPDRSVPGPPWIDLPRDVTANILQRLDAFDILENVQRVCTTWRRVCQDPAMWRVIVLRDPGDLHRCYDLNRMCCHAVDRSQGNLIELHIEYFGDDEMLHYIAERSSRLRRLTLACCYDISGEGLSEAVKKFPQLEELHLTIMPGVQAAEIEMIGISCPMLKSFTFNESGHKYPYNDLSDDEFMEGPELNEHAVAVAKSMPNLCHLRLFANLMKNEGLQAILDGCPKLESLDLRQCYGVDLGGDLGKRCTQQIKDLRRPLDSVDDYEWDAGQSPEGPYSPIYSDSFSFEGYDYAGGYDSYESYDYDDYTNPFCSEYLCDDDLWFLNRLNFP</sequence>
<dbReference type="Gene3D" id="3.80.10.10">
    <property type="entry name" value="Ribonuclease Inhibitor"/>
    <property type="match status" value="1"/>
</dbReference>
<dbReference type="Proteomes" id="UP000231279">
    <property type="component" value="Unassembled WGS sequence"/>
</dbReference>
<dbReference type="SUPFAM" id="SSF81383">
    <property type="entry name" value="F-box domain"/>
    <property type="match status" value="1"/>
</dbReference>